<comment type="subcellular location">
    <subcellularLocation>
        <location evidence="2">Cell membrane</location>
        <topology evidence="2">Multi-pass membrane protein</topology>
    </subcellularLocation>
</comment>
<protein>
    <recommendedName>
        <fullName evidence="4">Nicotinamide riboside transporter PnuC</fullName>
    </recommendedName>
</protein>
<evidence type="ECO:0000256" key="3">
    <source>
        <dbReference type="ARBA" id="ARBA00006669"/>
    </source>
</evidence>
<keyword evidence="6" id="KW-1003">Cell membrane</keyword>
<organism evidence="11 12">
    <name type="scientific">Mannheimia haemolytica</name>
    <name type="common">Pasteurella haemolytica</name>
    <dbReference type="NCBI Taxonomy" id="75985"/>
    <lineage>
        <taxon>Bacteria</taxon>
        <taxon>Pseudomonadati</taxon>
        <taxon>Pseudomonadota</taxon>
        <taxon>Gammaproteobacteria</taxon>
        <taxon>Pasteurellales</taxon>
        <taxon>Pasteurellaceae</taxon>
        <taxon>Mannheimia</taxon>
    </lineage>
</organism>
<evidence type="ECO:0000256" key="6">
    <source>
        <dbReference type="ARBA" id="ARBA00022475"/>
    </source>
</evidence>
<keyword evidence="7 10" id="KW-0812">Transmembrane</keyword>
<evidence type="ECO:0000256" key="9">
    <source>
        <dbReference type="ARBA" id="ARBA00023136"/>
    </source>
</evidence>
<proteinExistence type="inferred from homology"/>
<dbReference type="PANTHER" id="PTHR36122">
    <property type="entry name" value="NICOTINAMIDE RIBOSIDE TRANSPORTER PNUC"/>
    <property type="match status" value="1"/>
</dbReference>
<name>A0A378MYL1_MANHA</name>
<evidence type="ECO:0000313" key="11">
    <source>
        <dbReference type="EMBL" id="STY60606.1"/>
    </source>
</evidence>
<dbReference type="GO" id="GO:0034257">
    <property type="term" value="F:nicotinamide riboside transmembrane transporter activity"/>
    <property type="evidence" value="ECO:0007669"/>
    <property type="project" value="InterPro"/>
</dbReference>
<dbReference type="STRING" id="75985.WC39_10430"/>
<dbReference type="AlphaFoldDB" id="A0A378MYL1"/>
<comment type="similarity">
    <text evidence="3">Belongs to the nicotinamide ribonucleoside (NR) uptake permease (TC 4.B.1) family.</text>
</comment>
<dbReference type="InterPro" id="IPR006419">
    <property type="entry name" value="NMN_transpt_PnuC"/>
</dbReference>
<reference evidence="11 12" key="1">
    <citation type="submission" date="2018-06" db="EMBL/GenBank/DDBJ databases">
        <authorList>
            <consortium name="Pathogen Informatics"/>
            <person name="Doyle S."/>
        </authorList>
    </citation>
    <scope>NUCLEOTIDE SEQUENCE [LARGE SCALE GENOMIC DNA]</scope>
    <source>
        <strain evidence="11 12">NCTC10638</strain>
    </source>
</reference>
<dbReference type="PANTHER" id="PTHR36122:SF2">
    <property type="entry name" value="NICOTINAMIDE RIBOSIDE TRANSPORTER PNUC"/>
    <property type="match status" value="1"/>
</dbReference>
<evidence type="ECO:0000256" key="8">
    <source>
        <dbReference type="ARBA" id="ARBA00022989"/>
    </source>
</evidence>
<evidence type="ECO:0000256" key="7">
    <source>
        <dbReference type="ARBA" id="ARBA00022692"/>
    </source>
</evidence>
<feature type="transmembrane region" description="Helical" evidence="10">
    <location>
        <begin position="35"/>
        <end position="53"/>
    </location>
</feature>
<feature type="transmembrane region" description="Helical" evidence="10">
    <location>
        <begin position="81"/>
        <end position="99"/>
    </location>
</feature>
<keyword evidence="9 10" id="KW-0472">Membrane</keyword>
<dbReference type="EMBL" id="UGPN01000002">
    <property type="protein sequence ID" value="STY60606.1"/>
    <property type="molecule type" value="Genomic_DNA"/>
</dbReference>
<evidence type="ECO:0000256" key="1">
    <source>
        <dbReference type="ARBA" id="ARBA00002672"/>
    </source>
</evidence>
<dbReference type="Pfam" id="PF04973">
    <property type="entry name" value="NMN_transporter"/>
    <property type="match status" value="1"/>
</dbReference>
<sequence length="137" mass="15466">MVFVGKGKISNYLFGLISVSLYAYISYTFQLYGEMMLNLLVYVPVQFIGFYFWRKNMTSENTVNNAGVEEVIAKALTAKQWVIVAITTIIGTFLYIELLKYLGSALAILDGATVVISIVAQILMVLRYREQWHCGLS</sequence>
<dbReference type="NCBIfam" id="TIGR01528">
    <property type="entry name" value="NMN_trans_PnuC"/>
    <property type="match status" value="1"/>
</dbReference>
<evidence type="ECO:0000256" key="5">
    <source>
        <dbReference type="ARBA" id="ARBA00022448"/>
    </source>
</evidence>
<evidence type="ECO:0000313" key="12">
    <source>
        <dbReference type="Proteomes" id="UP000254802"/>
    </source>
</evidence>
<evidence type="ECO:0000256" key="2">
    <source>
        <dbReference type="ARBA" id="ARBA00004651"/>
    </source>
</evidence>
<gene>
    <name evidence="11" type="primary">pnuC</name>
    <name evidence="11" type="ORF">NCTC10638_01812</name>
</gene>
<keyword evidence="8 10" id="KW-1133">Transmembrane helix</keyword>
<comment type="function">
    <text evidence="1">Required for nicotinamide riboside transport across the inner membrane.</text>
</comment>
<evidence type="ECO:0000256" key="4">
    <source>
        <dbReference type="ARBA" id="ARBA00017522"/>
    </source>
</evidence>
<evidence type="ECO:0000256" key="10">
    <source>
        <dbReference type="SAM" id="Phobius"/>
    </source>
</evidence>
<feature type="transmembrane region" description="Helical" evidence="10">
    <location>
        <begin position="12"/>
        <end position="29"/>
    </location>
</feature>
<keyword evidence="5" id="KW-0813">Transport</keyword>
<dbReference type="Proteomes" id="UP000254802">
    <property type="component" value="Unassembled WGS sequence"/>
</dbReference>
<feature type="transmembrane region" description="Helical" evidence="10">
    <location>
        <begin position="105"/>
        <end position="126"/>
    </location>
</feature>
<accession>A0A378MYL1</accession>
<dbReference type="GO" id="GO:0005886">
    <property type="term" value="C:plasma membrane"/>
    <property type="evidence" value="ECO:0007669"/>
    <property type="project" value="UniProtKB-SubCell"/>
</dbReference>